<dbReference type="InterPro" id="IPR036322">
    <property type="entry name" value="WD40_repeat_dom_sf"/>
</dbReference>
<dbReference type="Ensembl" id="ENSEBUT00000023141.1">
    <property type="protein sequence ID" value="ENSEBUP00000022565.1"/>
    <property type="gene ID" value="ENSEBUG00000013902.1"/>
</dbReference>
<keyword evidence="4" id="KW-1185">Reference proteome</keyword>
<dbReference type="Pfam" id="PF00400">
    <property type="entry name" value="WD40"/>
    <property type="match status" value="3"/>
</dbReference>
<dbReference type="PANTHER" id="PTHR44566:SF1">
    <property type="entry name" value="WD REPEAT-CONTAINING PROTEIN 25"/>
    <property type="match status" value="1"/>
</dbReference>
<dbReference type="Gene3D" id="2.130.10.10">
    <property type="entry name" value="YVTN repeat-like/Quinoprotein amine dehydrogenase"/>
    <property type="match status" value="1"/>
</dbReference>
<dbReference type="PANTHER" id="PTHR44566">
    <property type="entry name" value="TRANSDUCIN/WD40 REPEAT-LIKE SUPERFAMILY PROTEIN"/>
    <property type="match status" value="1"/>
</dbReference>
<feature type="compositionally biased region" description="Acidic residues" evidence="2">
    <location>
        <begin position="11"/>
        <end position="20"/>
    </location>
</feature>
<protein>
    <submittedName>
        <fullName evidence="3">WD repeat domain 25</fullName>
    </submittedName>
</protein>
<evidence type="ECO:0000256" key="1">
    <source>
        <dbReference type="PROSITE-ProRule" id="PRU00221"/>
    </source>
</evidence>
<evidence type="ECO:0000313" key="4">
    <source>
        <dbReference type="Proteomes" id="UP000694388"/>
    </source>
</evidence>
<dbReference type="PROSITE" id="PS50082">
    <property type="entry name" value="WD_REPEATS_2"/>
    <property type="match status" value="1"/>
</dbReference>
<feature type="region of interest" description="Disordered" evidence="2">
    <location>
        <begin position="1"/>
        <end position="72"/>
    </location>
</feature>
<dbReference type="SMART" id="SM00320">
    <property type="entry name" value="WD40"/>
    <property type="match status" value="6"/>
</dbReference>
<evidence type="ECO:0000256" key="2">
    <source>
        <dbReference type="SAM" id="MobiDB-lite"/>
    </source>
</evidence>
<dbReference type="OMA" id="CKSIFAV"/>
<proteinExistence type="predicted"/>
<evidence type="ECO:0000313" key="3">
    <source>
        <dbReference type="Ensembl" id="ENSEBUP00000022565.1"/>
    </source>
</evidence>
<organism evidence="3 4">
    <name type="scientific">Eptatretus burgeri</name>
    <name type="common">Inshore hagfish</name>
    <dbReference type="NCBI Taxonomy" id="7764"/>
    <lineage>
        <taxon>Eukaryota</taxon>
        <taxon>Metazoa</taxon>
        <taxon>Chordata</taxon>
        <taxon>Craniata</taxon>
        <taxon>Vertebrata</taxon>
        <taxon>Cyclostomata</taxon>
        <taxon>Myxini</taxon>
        <taxon>Myxiniformes</taxon>
        <taxon>Myxinidae</taxon>
        <taxon>Eptatretinae</taxon>
        <taxon>Eptatretus</taxon>
    </lineage>
</organism>
<accession>A0A8C4WZM0</accession>
<dbReference type="SUPFAM" id="SSF50978">
    <property type="entry name" value="WD40 repeat-like"/>
    <property type="match status" value="1"/>
</dbReference>
<reference evidence="3" key="2">
    <citation type="submission" date="2025-09" db="UniProtKB">
        <authorList>
            <consortium name="Ensembl"/>
        </authorList>
    </citation>
    <scope>IDENTIFICATION</scope>
</reference>
<dbReference type="PROSITE" id="PS50294">
    <property type="entry name" value="WD_REPEATS_REGION"/>
    <property type="match status" value="1"/>
</dbReference>
<dbReference type="AlphaFoldDB" id="A0A8C4WZM0"/>
<reference evidence="3" key="1">
    <citation type="submission" date="2025-08" db="UniProtKB">
        <authorList>
            <consortium name="Ensembl"/>
        </authorList>
    </citation>
    <scope>IDENTIFICATION</scope>
</reference>
<sequence>MRSLVAYDPSGSEDEEDNDVCEGSVLAGSGHARVAAKHEADGQATRLGERSGPQRGLPGDMDVTRRSTGPQGCPVIMDVTRRSTGPQGCPVIMDVTRRSSGPQGCPVIMDVTRRSTGPHGCPVIILDRPGLEVGPRPIRPGDPEKTRVDPSVALRGCSAGLQDEDPSMPVSQAATGSCAGKLRPYVAKRRRVGHLDRGTEVDVKAPGPSTWSGDPEREVVLLRKVSPVVAPYLQRSRFVGAQLTGRKHLSLSGHTGPVHSVHWCPIRSRSHLLLSASVDATVKVWDAVESGACLRTLNQHTKAVRDAHWTCHGSAILSAGFDAKIYLSDVETGCVELDVLAGAPLMTLAPHPSNPNLFLSAGFSPVIKAWDRRDGKVCREFMTNCQQVLDLLFLSGGDEFLASTDAVSRDSADRTIMAWDLGSAARLSNQIFHERYTCPCLCLNPCKSIFAVQTNGNYIALFSSHRPYCMDGTRRLEGHKVEGYGVTCAFSPDGTLLVSGSADGRLVTYCPERARRLRSVVAHDGPCLAVEPHPVLPRTVASAGWQGDLAVWN</sequence>
<dbReference type="InterPro" id="IPR015943">
    <property type="entry name" value="WD40/YVTN_repeat-like_dom_sf"/>
</dbReference>
<dbReference type="Proteomes" id="UP000694388">
    <property type="component" value="Unplaced"/>
</dbReference>
<feature type="repeat" description="WD" evidence="1">
    <location>
        <begin position="251"/>
        <end position="286"/>
    </location>
</feature>
<dbReference type="GeneTree" id="ENSGT00530000063583"/>
<keyword evidence="1" id="KW-0853">WD repeat</keyword>
<name>A0A8C4WZM0_EPTBU</name>
<dbReference type="InterPro" id="IPR053053">
    <property type="entry name" value="WD_repeat_protein"/>
</dbReference>
<dbReference type="InterPro" id="IPR001680">
    <property type="entry name" value="WD40_rpt"/>
</dbReference>